<evidence type="ECO:0000256" key="6">
    <source>
        <dbReference type="ARBA" id="ARBA00072882"/>
    </source>
</evidence>
<dbReference type="GO" id="GO:0016251">
    <property type="term" value="F:RNA polymerase II general transcription initiation factor activity"/>
    <property type="evidence" value="ECO:0007669"/>
    <property type="project" value="TreeGrafter"/>
</dbReference>
<dbReference type="PANTHER" id="PTHR13218">
    <property type="entry name" value="TRANSCRIPTION INITIATION FACTOR TFIID SUBUNIT 11-RELATED"/>
    <property type="match status" value="1"/>
</dbReference>
<evidence type="ECO:0000256" key="3">
    <source>
        <dbReference type="ARBA" id="ARBA00023015"/>
    </source>
</evidence>
<dbReference type="GO" id="GO:0005669">
    <property type="term" value="C:transcription factor TFIID complex"/>
    <property type="evidence" value="ECO:0007669"/>
    <property type="project" value="InterPro"/>
</dbReference>
<dbReference type="Gene3D" id="1.10.20.10">
    <property type="entry name" value="Histone, subunit A"/>
    <property type="match status" value="1"/>
</dbReference>
<dbReference type="PANTHER" id="PTHR13218:SF8">
    <property type="entry name" value="TRANSCRIPTION INITIATION FACTOR TFIID SUBUNIT 11"/>
    <property type="match status" value="1"/>
</dbReference>
<dbReference type="InterPro" id="IPR045127">
    <property type="entry name" value="TAF11-like"/>
</dbReference>
<feature type="domain" description="TAFII28-like protein" evidence="8">
    <location>
        <begin position="45"/>
        <end position="128"/>
    </location>
</feature>
<keyword evidence="10" id="KW-1185">Reference proteome</keyword>
<feature type="compositionally biased region" description="Polar residues" evidence="7">
    <location>
        <begin position="17"/>
        <end position="29"/>
    </location>
</feature>
<dbReference type="GO" id="GO:0051123">
    <property type="term" value="P:RNA polymerase II preinitiation complex assembly"/>
    <property type="evidence" value="ECO:0007669"/>
    <property type="project" value="InterPro"/>
</dbReference>
<keyword evidence="3" id="KW-0805">Transcription regulation</keyword>
<dbReference type="SUPFAM" id="SSF47113">
    <property type="entry name" value="Histone-fold"/>
    <property type="match status" value="1"/>
</dbReference>
<comment type="caution">
    <text evidence="9">The sequence shown here is derived from an EMBL/GenBank/DDBJ whole genome shotgun (WGS) entry which is preliminary data.</text>
</comment>
<dbReference type="InterPro" id="IPR006809">
    <property type="entry name" value="TAFII28_dom"/>
</dbReference>
<dbReference type="CDD" id="cd08048">
    <property type="entry name" value="HFD_TAF11"/>
    <property type="match status" value="1"/>
</dbReference>
<sequence length="148" mass="16746">MAKNEKNENNVQENEPSESSDVNNQLSTDDSVFREKTDAFIQKQVAVMSQNDQQRYETFRRSNFVKGAVKKYINQIIGQAVNPNIVIGVSGLAKVFVGELVMEAIVVQKEAGHTGPLMPTHVHEAMRRIEKRIPNTEIRTRSPWDHGI</sequence>
<dbReference type="FunFam" id="1.10.20.10:FF:000061">
    <property type="entry name" value="TFIID subunit"/>
    <property type="match status" value="1"/>
</dbReference>
<organism evidence="9 10">
    <name type="scientific">Enterospora canceri</name>
    <dbReference type="NCBI Taxonomy" id="1081671"/>
    <lineage>
        <taxon>Eukaryota</taxon>
        <taxon>Fungi</taxon>
        <taxon>Fungi incertae sedis</taxon>
        <taxon>Microsporidia</taxon>
        <taxon>Enterocytozoonidae</taxon>
        <taxon>Enterospora</taxon>
    </lineage>
</organism>
<dbReference type="EMBL" id="LWDP01000015">
    <property type="protein sequence ID" value="ORD94592.1"/>
    <property type="molecule type" value="Genomic_DNA"/>
</dbReference>
<comment type="similarity">
    <text evidence="2">Belongs to the TAF11 family.</text>
</comment>
<dbReference type="Proteomes" id="UP000192639">
    <property type="component" value="Unassembled WGS sequence"/>
</dbReference>
<evidence type="ECO:0000256" key="7">
    <source>
        <dbReference type="SAM" id="MobiDB-lite"/>
    </source>
</evidence>
<name>A0A1Y1S955_9MICR</name>
<gene>
    <name evidence="9" type="primary">TAF11</name>
    <name evidence="9" type="ORF">ECANGB1_478</name>
</gene>
<dbReference type="AlphaFoldDB" id="A0A1Y1S955"/>
<feature type="region of interest" description="Disordered" evidence="7">
    <location>
        <begin position="1"/>
        <end position="29"/>
    </location>
</feature>
<dbReference type="VEuPathDB" id="MicrosporidiaDB:ECANGB1_478"/>
<accession>A0A1Y1S955</accession>
<keyword evidence="4" id="KW-0804">Transcription</keyword>
<evidence type="ECO:0000256" key="1">
    <source>
        <dbReference type="ARBA" id="ARBA00004123"/>
    </source>
</evidence>
<dbReference type="GO" id="GO:0046982">
    <property type="term" value="F:protein heterodimerization activity"/>
    <property type="evidence" value="ECO:0007669"/>
    <property type="project" value="InterPro"/>
</dbReference>
<dbReference type="OrthoDB" id="28335at2759"/>
<proteinExistence type="inferred from homology"/>
<evidence type="ECO:0000256" key="2">
    <source>
        <dbReference type="ARBA" id="ARBA00009788"/>
    </source>
</evidence>
<evidence type="ECO:0000313" key="9">
    <source>
        <dbReference type="EMBL" id="ORD94592.1"/>
    </source>
</evidence>
<evidence type="ECO:0000313" key="10">
    <source>
        <dbReference type="Proteomes" id="UP000192639"/>
    </source>
</evidence>
<evidence type="ECO:0000256" key="5">
    <source>
        <dbReference type="ARBA" id="ARBA00023242"/>
    </source>
</evidence>
<keyword evidence="5" id="KW-0539">Nucleus</keyword>
<evidence type="ECO:0000256" key="4">
    <source>
        <dbReference type="ARBA" id="ARBA00023163"/>
    </source>
</evidence>
<reference evidence="9 10" key="1">
    <citation type="journal article" date="2017" name="Environ. Microbiol.">
        <title>Decay of the glycolytic pathway and adaptation to intranuclear parasitism within Enterocytozoonidae microsporidia.</title>
        <authorList>
            <person name="Wiredu Boakye D."/>
            <person name="Jaroenlak P."/>
            <person name="Prachumwat A."/>
            <person name="Williams T.A."/>
            <person name="Bateman K.S."/>
            <person name="Itsathitphaisarn O."/>
            <person name="Sritunyalucksana K."/>
            <person name="Paszkiewicz K.H."/>
            <person name="Moore K.A."/>
            <person name="Stentiford G.D."/>
            <person name="Williams B.A."/>
        </authorList>
    </citation>
    <scope>NUCLEOTIDE SEQUENCE [LARGE SCALE GENOMIC DNA]</scope>
    <source>
        <strain evidence="9 10">GB1</strain>
    </source>
</reference>
<dbReference type="Pfam" id="PF04719">
    <property type="entry name" value="TAFII28"/>
    <property type="match status" value="1"/>
</dbReference>
<protein>
    <recommendedName>
        <fullName evidence="6">Transcription initiation factor TFIID subunit 11</fullName>
    </recommendedName>
</protein>
<evidence type="ECO:0000259" key="8">
    <source>
        <dbReference type="Pfam" id="PF04719"/>
    </source>
</evidence>
<comment type="subcellular location">
    <subcellularLocation>
        <location evidence="1">Nucleus</location>
    </subcellularLocation>
</comment>
<dbReference type="InterPro" id="IPR009072">
    <property type="entry name" value="Histone-fold"/>
</dbReference>